<keyword evidence="4 8" id="KW-0479">Metal-binding</keyword>
<keyword evidence="5 8" id="KW-0378">Hydrolase</keyword>
<dbReference type="PANTHER" id="PTHR33653:SF1">
    <property type="entry name" value="RIBONUCLEASE VAPC2"/>
    <property type="match status" value="1"/>
</dbReference>
<dbReference type="PANTHER" id="PTHR33653">
    <property type="entry name" value="RIBONUCLEASE VAPC2"/>
    <property type="match status" value="1"/>
</dbReference>
<feature type="binding site" evidence="8">
    <location>
        <position position="103"/>
    </location>
    <ligand>
        <name>Mg(2+)</name>
        <dbReference type="ChEBI" id="CHEBI:18420"/>
    </ligand>
</feature>
<keyword evidence="3 8" id="KW-0540">Nuclease</keyword>
<dbReference type="CDD" id="cd09881">
    <property type="entry name" value="PIN_VapC4-5_FitB-like"/>
    <property type="match status" value="1"/>
</dbReference>
<name>H5SSP2_ACEAU</name>
<dbReference type="Gene3D" id="3.40.50.1010">
    <property type="entry name" value="5'-nuclease"/>
    <property type="match status" value="1"/>
</dbReference>
<keyword evidence="6 8" id="KW-0460">Magnesium</keyword>
<dbReference type="InterPro" id="IPR022907">
    <property type="entry name" value="VapC_family"/>
</dbReference>
<protein>
    <recommendedName>
        <fullName evidence="8">Ribonuclease VapC</fullName>
        <shortName evidence="8">RNase VapC</shortName>
        <ecNumber evidence="8">3.1.-.-</ecNumber>
    </recommendedName>
    <alternativeName>
        <fullName evidence="8">Toxin VapC</fullName>
    </alternativeName>
</protein>
<keyword evidence="2 8" id="KW-1277">Toxin-antitoxin system</keyword>
<evidence type="ECO:0000256" key="5">
    <source>
        <dbReference type="ARBA" id="ARBA00022801"/>
    </source>
</evidence>
<evidence type="ECO:0000256" key="4">
    <source>
        <dbReference type="ARBA" id="ARBA00022723"/>
    </source>
</evidence>
<organism evidence="10">
    <name type="scientific">Acetithermum autotrophicum</name>
    <dbReference type="NCBI Taxonomy" id="1446466"/>
    <lineage>
        <taxon>Bacteria</taxon>
        <taxon>Candidatus Bipolaricaulota</taxon>
        <taxon>Candidatus Acetithermum</taxon>
    </lineage>
</organism>
<sequence>MTEYLLDTDHLSYVQEGHPKVVQRLTALSAGDRVFTSVVGVAELLRGVYLLPQGRRRRELLALYQQVLGQMEEVLPITWPVAEKFAEIEVKLRRKGKPIPVNDVWVAALALVRGAVLVTNDEHFAHVEGLTVENWTR</sequence>
<comment type="cofactor">
    <cofactor evidence="1 8">
        <name>Mg(2+)</name>
        <dbReference type="ChEBI" id="CHEBI:18420"/>
    </cofactor>
</comment>
<evidence type="ECO:0000313" key="10">
    <source>
        <dbReference type="EMBL" id="BAL59184.1"/>
    </source>
</evidence>
<dbReference type="EC" id="3.1.-.-" evidence="8"/>
<dbReference type="InterPro" id="IPR050556">
    <property type="entry name" value="Type_II_TA_system_RNase"/>
</dbReference>
<evidence type="ECO:0000259" key="9">
    <source>
        <dbReference type="Pfam" id="PF01850"/>
    </source>
</evidence>
<dbReference type="GO" id="GO:0090729">
    <property type="term" value="F:toxin activity"/>
    <property type="evidence" value="ECO:0007669"/>
    <property type="project" value="UniProtKB-KW"/>
</dbReference>
<dbReference type="EMBL" id="AP011802">
    <property type="protein sequence ID" value="BAL59184.1"/>
    <property type="molecule type" value="Genomic_DNA"/>
</dbReference>
<accession>H5SSP2</accession>
<evidence type="ECO:0000256" key="8">
    <source>
        <dbReference type="HAMAP-Rule" id="MF_00265"/>
    </source>
</evidence>
<evidence type="ECO:0000256" key="7">
    <source>
        <dbReference type="ARBA" id="ARBA00038093"/>
    </source>
</evidence>
<dbReference type="InterPro" id="IPR029060">
    <property type="entry name" value="PIN-like_dom_sf"/>
</dbReference>
<dbReference type="GO" id="GO:0016787">
    <property type="term" value="F:hydrolase activity"/>
    <property type="evidence" value="ECO:0007669"/>
    <property type="project" value="UniProtKB-KW"/>
</dbReference>
<gene>
    <name evidence="8" type="primary">vapC</name>
    <name evidence="10" type="ORF">HGMM_OP3C339</name>
</gene>
<comment type="function">
    <text evidence="8">Toxic component of a toxin-antitoxin (TA) system. An RNase.</text>
</comment>
<reference evidence="10" key="1">
    <citation type="journal article" date="2005" name="Environ. Microbiol.">
        <title>Genetic and functional properties of uncultivated thermophilic crenarchaeotes from a subsurface gold mine as revealed by analysis of genome fragments.</title>
        <authorList>
            <person name="Nunoura T."/>
            <person name="Hirayama H."/>
            <person name="Takami H."/>
            <person name="Oida H."/>
            <person name="Nishi S."/>
            <person name="Shimamura S."/>
            <person name="Suzuki Y."/>
            <person name="Inagaki F."/>
            <person name="Takai K."/>
            <person name="Nealson K.H."/>
            <person name="Horikoshi K."/>
        </authorList>
    </citation>
    <scope>NUCLEOTIDE SEQUENCE</scope>
</reference>
<reference evidence="10" key="2">
    <citation type="journal article" date="2012" name="PLoS ONE">
        <title>A Deeply Branching Thermophilic Bacterium with an Ancient Acetyl-CoA Pathway Dominates a Subsurface Ecosystem.</title>
        <authorList>
            <person name="Takami H."/>
            <person name="Noguchi H."/>
            <person name="Takaki Y."/>
            <person name="Uchiyama I."/>
            <person name="Toyoda A."/>
            <person name="Nishi S."/>
            <person name="Chee G.-J."/>
            <person name="Arai W."/>
            <person name="Nunoura T."/>
            <person name="Itoh T."/>
            <person name="Hattori M."/>
            <person name="Takai K."/>
        </authorList>
    </citation>
    <scope>NUCLEOTIDE SEQUENCE</scope>
</reference>
<keyword evidence="8" id="KW-0800">Toxin</keyword>
<evidence type="ECO:0000256" key="6">
    <source>
        <dbReference type="ARBA" id="ARBA00022842"/>
    </source>
</evidence>
<dbReference type="HAMAP" id="MF_00265">
    <property type="entry name" value="VapC_Nob1"/>
    <property type="match status" value="1"/>
</dbReference>
<dbReference type="GO" id="GO:0004540">
    <property type="term" value="F:RNA nuclease activity"/>
    <property type="evidence" value="ECO:0007669"/>
    <property type="project" value="InterPro"/>
</dbReference>
<comment type="similarity">
    <text evidence="7 8">Belongs to the PINc/VapC protein family.</text>
</comment>
<evidence type="ECO:0000256" key="1">
    <source>
        <dbReference type="ARBA" id="ARBA00001946"/>
    </source>
</evidence>
<dbReference type="GO" id="GO:0000287">
    <property type="term" value="F:magnesium ion binding"/>
    <property type="evidence" value="ECO:0007669"/>
    <property type="project" value="UniProtKB-UniRule"/>
</dbReference>
<dbReference type="SUPFAM" id="SSF88723">
    <property type="entry name" value="PIN domain-like"/>
    <property type="match status" value="1"/>
</dbReference>
<dbReference type="AlphaFoldDB" id="H5SSP2"/>
<evidence type="ECO:0000256" key="2">
    <source>
        <dbReference type="ARBA" id="ARBA00022649"/>
    </source>
</evidence>
<proteinExistence type="inferred from homology"/>
<evidence type="ECO:0000256" key="3">
    <source>
        <dbReference type="ARBA" id="ARBA00022722"/>
    </source>
</evidence>
<dbReference type="InterPro" id="IPR002716">
    <property type="entry name" value="PIN_dom"/>
</dbReference>
<feature type="binding site" evidence="8">
    <location>
        <position position="7"/>
    </location>
    <ligand>
        <name>Mg(2+)</name>
        <dbReference type="ChEBI" id="CHEBI:18420"/>
    </ligand>
</feature>
<feature type="domain" description="PIN" evidence="9">
    <location>
        <begin position="4"/>
        <end position="129"/>
    </location>
</feature>
<dbReference type="Pfam" id="PF01850">
    <property type="entry name" value="PIN"/>
    <property type="match status" value="1"/>
</dbReference>